<feature type="domain" description="NusB/RsmB/TIM44" evidence="2">
    <location>
        <begin position="20"/>
        <end position="122"/>
    </location>
</feature>
<proteinExistence type="predicted"/>
<evidence type="ECO:0000313" key="3">
    <source>
        <dbReference type="EMBL" id="AGQ19594.1"/>
    </source>
</evidence>
<sequence length="127" mass="14506">MRLDFRHYTFNSIFRLDDYSDNIVLIDNDLEENQLLRANQLIQHTNVNIEKIIQILGNSAENWTVSRIGKAERSALILGISELLLNLTPHKVIAAEWTKIVDKHSSSDGAKFVNAILDNISKNYDVN</sequence>
<protein>
    <submittedName>
        <fullName evidence="3">Transcription termination factor</fullName>
    </submittedName>
</protein>
<dbReference type="InterPro" id="IPR035926">
    <property type="entry name" value="NusB-like_sf"/>
</dbReference>
<dbReference type="InterPro" id="IPR006027">
    <property type="entry name" value="NusB_RsmB_TIM44"/>
</dbReference>
<dbReference type="SUPFAM" id="SSF48013">
    <property type="entry name" value="NusB-like"/>
    <property type="match status" value="1"/>
</dbReference>
<accession>S5DL76</accession>
<dbReference type="GO" id="GO:0006355">
    <property type="term" value="P:regulation of DNA-templated transcription"/>
    <property type="evidence" value="ECO:0007669"/>
    <property type="project" value="InterPro"/>
</dbReference>
<dbReference type="AlphaFoldDB" id="S5DL76"/>
<organism evidence="3">
    <name type="scientific">Candidatus Actinomarina minuta</name>
    <dbReference type="NCBI Taxonomy" id="1389454"/>
    <lineage>
        <taxon>Bacteria</taxon>
        <taxon>Bacillati</taxon>
        <taxon>Actinomycetota</taxon>
        <taxon>Actinomycetes</taxon>
        <taxon>Candidatus Actinomarinidae</taxon>
        <taxon>Candidatus Actinomarinales</taxon>
        <taxon>Candidatus Actinomarineae</taxon>
        <taxon>Candidatus Actinomarinaceae</taxon>
        <taxon>Candidatus Actinomarina</taxon>
    </lineage>
</organism>
<reference evidence="3" key="1">
    <citation type="journal article" date="2013" name="Sci. Rep.">
        <title>Metagenomics uncovers a new group of low GC and ultra-small marine Actinobacteria.</title>
        <authorList>
            <person name="Ghai R."/>
            <person name="Mizuno C.M."/>
            <person name="Picazo A."/>
            <person name="Camacho A."/>
            <person name="Rodriguez-Valera F."/>
        </authorList>
    </citation>
    <scope>NUCLEOTIDE SEQUENCE</scope>
</reference>
<dbReference type="Gene3D" id="1.10.940.10">
    <property type="entry name" value="NusB-like"/>
    <property type="match status" value="1"/>
</dbReference>
<evidence type="ECO:0000256" key="1">
    <source>
        <dbReference type="ARBA" id="ARBA00022884"/>
    </source>
</evidence>
<keyword evidence="1" id="KW-0694">RNA-binding</keyword>
<name>S5DL76_9ACTN</name>
<dbReference type="GO" id="GO:0003723">
    <property type="term" value="F:RNA binding"/>
    <property type="evidence" value="ECO:0007669"/>
    <property type="project" value="UniProtKB-KW"/>
</dbReference>
<dbReference type="Pfam" id="PF01029">
    <property type="entry name" value="NusB"/>
    <property type="match status" value="1"/>
</dbReference>
<dbReference type="EMBL" id="KC811136">
    <property type="protein sequence ID" value="AGQ19594.1"/>
    <property type="molecule type" value="Genomic_DNA"/>
</dbReference>
<evidence type="ECO:0000259" key="2">
    <source>
        <dbReference type="Pfam" id="PF01029"/>
    </source>
</evidence>